<dbReference type="SUPFAM" id="SSF63380">
    <property type="entry name" value="Riboflavin synthase domain-like"/>
    <property type="match status" value="1"/>
</dbReference>
<dbReference type="SUPFAM" id="SSF52218">
    <property type="entry name" value="Flavoproteins"/>
    <property type="match status" value="1"/>
</dbReference>
<feature type="domain" description="FAD-binding FR-type" evidence="15">
    <location>
        <begin position="324"/>
        <end position="578"/>
    </location>
</feature>
<comment type="caution">
    <text evidence="16">The sequence shown here is derived from an EMBL/GenBank/DDBJ whole genome shotgun (WGS) entry which is preliminary data.</text>
</comment>
<keyword evidence="8" id="KW-0521">NADP</keyword>
<dbReference type="PANTHER" id="PTHR19384">
    <property type="entry name" value="NITRIC OXIDE SYNTHASE-RELATED"/>
    <property type="match status" value="1"/>
</dbReference>
<reference evidence="16" key="1">
    <citation type="submission" date="2020-05" db="EMBL/GenBank/DDBJ databases">
        <title>Phylogenomic resolution of chytrid fungi.</title>
        <authorList>
            <person name="Stajich J.E."/>
            <person name="Amses K."/>
            <person name="Simmons R."/>
            <person name="Seto K."/>
            <person name="Myers J."/>
            <person name="Bonds A."/>
            <person name="Quandt C.A."/>
            <person name="Barry K."/>
            <person name="Liu P."/>
            <person name="Grigoriev I."/>
            <person name="Longcore J.E."/>
            <person name="James T.Y."/>
        </authorList>
    </citation>
    <scope>NUCLEOTIDE SEQUENCE</scope>
    <source>
        <strain evidence="16">JEL0379</strain>
    </source>
</reference>
<dbReference type="Gene3D" id="1.20.990.10">
    <property type="entry name" value="NADPH-cytochrome p450 Reductase, Chain A, domain 3"/>
    <property type="match status" value="1"/>
</dbReference>
<evidence type="ECO:0000259" key="14">
    <source>
        <dbReference type="PROSITE" id="PS50902"/>
    </source>
</evidence>
<dbReference type="EC" id="1.16.1.8" evidence="11"/>
<dbReference type="PROSITE" id="PS50902">
    <property type="entry name" value="FLAVODOXIN_LIKE"/>
    <property type="match status" value="1"/>
</dbReference>
<evidence type="ECO:0000259" key="15">
    <source>
        <dbReference type="PROSITE" id="PS51384"/>
    </source>
</evidence>
<keyword evidence="6" id="KW-0949">S-adenosyl-L-methionine</keyword>
<organism evidence="16 17">
    <name type="scientific">Geranomyces variabilis</name>
    <dbReference type="NCBI Taxonomy" id="109894"/>
    <lineage>
        <taxon>Eukaryota</taxon>
        <taxon>Fungi</taxon>
        <taxon>Fungi incertae sedis</taxon>
        <taxon>Chytridiomycota</taxon>
        <taxon>Chytridiomycota incertae sedis</taxon>
        <taxon>Chytridiomycetes</taxon>
        <taxon>Spizellomycetales</taxon>
        <taxon>Powellomycetaceae</taxon>
        <taxon>Geranomyces</taxon>
    </lineage>
</organism>
<dbReference type="InterPro" id="IPR001709">
    <property type="entry name" value="Flavoprot_Pyr_Nucl_cyt_Rdtase"/>
</dbReference>
<dbReference type="Pfam" id="PF00258">
    <property type="entry name" value="Flavodoxin_1"/>
    <property type="match status" value="1"/>
</dbReference>
<protein>
    <recommendedName>
        <fullName evidence="12">Methionine synthase reductase</fullName>
        <ecNumber evidence="11">1.16.1.8</ecNumber>
    </recommendedName>
</protein>
<dbReference type="Pfam" id="PF00175">
    <property type="entry name" value="NAD_binding_1"/>
    <property type="match status" value="1"/>
</dbReference>
<evidence type="ECO:0000256" key="1">
    <source>
        <dbReference type="ARBA" id="ARBA00001917"/>
    </source>
</evidence>
<dbReference type="InterPro" id="IPR029039">
    <property type="entry name" value="Flavoprotein-like_sf"/>
</dbReference>
<evidence type="ECO:0000256" key="2">
    <source>
        <dbReference type="ARBA" id="ARBA00001974"/>
    </source>
</evidence>
<dbReference type="GO" id="GO:0010181">
    <property type="term" value="F:FMN binding"/>
    <property type="evidence" value="ECO:0007669"/>
    <property type="project" value="InterPro"/>
</dbReference>
<feature type="domain" description="Flavodoxin-like" evidence="14">
    <location>
        <begin position="24"/>
        <end position="167"/>
    </location>
</feature>
<evidence type="ECO:0000256" key="9">
    <source>
        <dbReference type="ARBA" id="ARBA00023002"/>
    </source>
</evidence>
<comment type="cofactor">
    <cofactor evidence="2">
        <name>FAD</name>
        <dbReference type="ChEBI" id="CHEBI:57692"/>
    </cofactor>
</comment>
<feature type="compositionally biased region" description="Polar residues" evidence="13">
    <location>
        <begin position="239"/>
        <end position="256"/>
    </location>
</feature>
<keyword evidence="17" id="KW-1185">Reference proteome</keyword>
<dbReference type="InterPro" id="IPR008254">
    <property type="entry name" value="Flavodoxin/NO_synth"/>
</dbReference>
<keyword evidence="3" id="KW-0028">Amino-acid biosynthesis</keyword>
<evidence type="ECO:0000256" key="3">
    <source>
        <dbReference type="ARBA" id="ARBA00022605"/>
    </source>
</evidence>
<feature type="region of interest" description="Disordered" evidence="13">
    <location>
        <begin position="239"/>
        <end position="262"/>
    </location>
</feature>
<comment type="cofactor">
    <cofactor evidence="1">
        <name>FMN</name>
        <dbReference type="ChEBI" id="CHEBI:58210"/>
    </cofactor>
</comment>
<dbReference type="Proteomes" id="UP001212152">
    <property type="component" value="Unassembled WGS sequence"/>
</dbReference>
<keyword evidence="10" id="KW-0486">Methionine biosynthesis</keyword>
<gene>
    <name evidence="16" type="ORF">HDU87_006686</name>
</gene>
<dbReference type="GO" id="GO:0050660">
    <property type="term" value="F:flavin adenine dinucleotide binding"/>
    <property type="evidence" value="ECO:0007669"/>
    <property type="project" value="TreeGrafter"/>
</dbReference>
<dbReference type="GO" id="GO:0030586">
    <property type="term" value="F:[methionine synthase] reductase (NADPH) activity"/>
    <property type="evidence" value="ECO:0007669"/>
    <property type="project" value="UniProtKB-EC"/>
</dbReference>
<dbReference type="EMBL" id="JADGJQ010000006">
    <property type="protein sequence ID" value="KAJ3183367.1"/>
    <property type="molecule type" value="Genomic_DNA"/>
</dbReference>
<evidence type="ECO:0000256" key="11">
    <source>
        <dbReference type="ARBA" id="ARBA00039088"/>
    </source>
</evidence>
<evidence type="ECO:0000256" key="10">
    <source>
        <dbReference type="ARBA" id="ARBA00023167"/>
    </source>
</evidence>
<dbReference type="InterPro" id="IPR023173">
    <property type="entry name" value="NADPH_Cyt_P450_Rdtase_alpha"/>
</dbReference>
<evidence type="ECO:0000256" key="7">
    <source>
        <dbReference type="ARBA" id="ARBA00022827"/>
    </source>
</evidence>
<evidence type="ECO:0000256" key="6">
    <source>
        <dbReference type="ARBA" id="ARBA00022691"/>
    </source>
</evidence>
<keyword evidence="5" id="KW-0288">FMN</keyword>
<dbReference type="GO" id="GO:0009086">
    <property type="term" value="P:methionine biosynthetic process"/>
    <property type="evidence" value="ECO:0007669"/>
    <property type="project" value="UniProtKB-KW"/>
</dbReference>
<dbReference type="Pfam" id="PF00667">
    <property type="entry name" value="FAD_binding_1"/>
    <property type="match status" value="1"/>
</dbReference>
<evidence type="ECO:0000256" key="5">
    <source>
        <dbReference type="ARBA" id="ARBA00022643"/>
    </source>
</evidence>
<keyword evidence="4" id="KW-0285">Flavoprotein</keyword>
<evidence type="ECO:0000256" key="12">
    <source>
        <dbReference type="ARBA" id="ARBA00040659"/>
    </source>
</evidence>
<dbReference type="InterPro" id="IPR017927">
    <property type="entry name" value="FAD-bd_FR_type"/>
</dbReference>
<keyword evidence="9" id="KW-0560">Oxidoreductase</keyword>
<keyword evidence="7" id="KW-0274">FAD</keyword>
<dbReference type="Gene3D" id="3.40.50.360">
    <property type="match status" value="1"/>
</dbReference>
<dbReference type="FunFam" id="1.20.990.10:FF:000007">
    <property type="entry name" value="Methionine synthase reductase"/>
    <property type="match status" value="1"/>
</dbReference>
<dbReference type="SUPFAM" id="SSF52343">
    <property type="entry name" value="Ferredoxin reductase-like, C-terminal NADP-linked domain"/>
    <property type="match status" value="1"/>
</dbReference>
<dbReference type="InterPro" id="IPR001094">
    <property type="entry name" value="Flavdoxin-like"/>
</dbReference>
<accession>A0AAD5XSX8</accession>
<dbReference type="InterPro" id="IPR017938">
    <property type="entry name" value="Riboflavin_synthase-like_b-brl"/>
</dbReference>
<evidence type="ECO:0000313" key="17">
    <source>
        <dbReference type="Proteomes" id="UP001212152"/>
    </source>
</evidence>
<dbReference type="GO" id="GO:0050667">
    <property type="term" value="P:homocysteine metabolic process"/>
    <property type="evidence" value="ECO:0007669"/>
    <property type="project" value="TreeGrafter"/>
</dbReference>
<dbReference type="Gene3D" id="3.40.50.80">
    <property type="entry name" value="Nucleotide-binding domain of ferredoxin-NADP reductase (FNR) module"/>
    <property type="match status" value="1"/>
</dbReference>
<dbReference type="AlphaFoldDB" id="A0AAD5XSX8"/>
<dbReference type="FunFam" id="3.40.50.360:FF:000059">
    <property type="entry name" value="5-methyltetrahydrofolate-homocysteine methyltransferase reductase"/>
    <property type="match status" value="1"/>
</dbReference>
<dbReference type="InterPro" id="IPR001433">
    <property type="entry name" value="OxRdtase_FAD/NAD-bd"/>
</dbReference>
<dbReference type="PRINTS" id="PR00369">
    <property type="entry name" value="FLAVODOXIN"/>
</dbReference>
<sequence>MTAEEAVAPPPTMPAEATRKAASLSVLYASQTGNAEWVAKHIHEEALVRGIKSACHVLDDHAKADLSGNNAIVLVASTTGDGDPPDNATKFWRWLRRAKGADLEAFKGKPYAVLGLGDTNYSNFCNTAKRLDRRMNDLGSIPFTKSGFADDATGLEAVIDPWLKKLWADLLTVVEYDEAKEKAFRENAGNAESKLDMGKFGVAKKDDAAKKTGAKTTSATPVDNASIAAVTAETQALSLSDQDRSSVANQFTSPADSSAHDPTPIVVSPAGLQAVTTLTGVAKLPTKYLEVERMPDAERPIAHSRTNYFKLSAGHESAFEFTAQSPYLAHISRVRCLTGAVALKRVLEIELDISGLGWNYTPGDAFAVVCPNPDELVLPIISRLGLDATALYKAGTAGASASQGYPFSMDEPVSAYEMFRYHIDLHAFPKKSFLRMLAEHATDTSEKKTLLYLASTQGAADYRGLKAQQPSLLDLLVSFPTCSPPLARLLESLPHLQPRYYSVSSSPLGERETGTVRFAFNVVEYATPAPYHKPVAGLCSTWLDKLTGTCTDRKWQDVSDTALTVPLFPKPRPESSHPFELPSDPSAPIVMIAAGTGISPFLSFLDHRARQLKQTPPPPSAAFASSWLVHGCRFPGADGDALYDTEISAYLADGALGHLTRCHSRVEAPPLPADAGVSYKYVQHALAAESVRVAELLADARARFYVCGSVAMAREVNGALAAILVSQGICADNVAAIARLSEMQAEGRYLRDLWT</sequence>
<dbReference type="PROSITE" id="PS51384">
    <property type="entry name" value="FAD_FR"/>
    <property type="match status" value="1"/>
</dbReference>
<evidence type="ECO:0000256" key="13">
    <source>
        <dbReference type="SAM" id="MobiDB-lite"/>
    </source>
</evidence>
<evidence type="ECO:0000313" key="16">
    <source>
        <dbReference type="EMBL" id="KAJ3183367.1"/>
    </source>
</evidence>
<evidence type="ECO:0000256" key="4">
    <source>
        <dbReference type="ARBA" id="ARBA00022630"/>
    </source>
</evidence>
<dbReference type="PANTHER" id="PTHR19384:SF84">
    <property type="entry name" value="METHIONINE SYNTHASE REDUCTASE"/>
    <property type="match status" value="1"/>
</dbReference>
<dbReference type="PRINTS" id="PR00371">
    <property type="entry name" value="FPNCR"/>
</dbReference>
<dbReference type="GO" id="GO:0005829">
    <property type="term" value="C:cytosol"/>
    <property type="evidence" value="ECO:0007669"/>
    <property type="project" value="TreeGrafter"/>
</dbReference>
<dbReference type="InterPro" id="IPR003097">
    <property type="entry name" value="CysJ-like_FAD-binding"/>
</dbReference>
<evidence type="ECO:0000256" key="8">
    <source>
        <dbReference type="ARBA" id="ARBA00022857"/>
    </source>
</evidence>
<dbReference type="Gene3D" id="2.40.30.10">
    <property type="entry name" value="Translation factors"/>
    <property type="match status" value="1"/>
</dbReference>
<dbReference type="InterPro" id="IPR039261">
    <property type="entry name" value="FNR_nucleotide-bd"/>
</dbReference>
<proteinExistence type="predicted"/>
<name>A0AAD5XSX8_9FUNG</name>